<name>A0ABR3A0C6_9AGAR</name>
<protein>
    <submittedName>
        <fullName evidence="2">Uncharacterized protein</fullName>
    </submittedName>
</protein>
<proteinExistence type="predicted"/>
<evidence type="ECO:0000256" key="1">
    <source>
        <dbReference type="SAM" id="MobiDB-lite"/>
    </source>
</evidence>
<feature type="region of interest" description="Disordered" evidence="1">
    <location>
        <begin position="238"/>
        <end position="367"/>
    </location>
</feature>
<gene>
    <name evidence="2" type="ORF">AAF712_006157</name>
</gene>
<feature type="compositionally biased region" description="Low complexity" evidence="1">
    <location>
        <begin position="1"/>
        <end position="23"/>
    </location>
</feature>
<feature type="compositionally biased region" description="Polar residues" evidence="1">
    <location>
        <begin position="347"/>
        <end position="363"/>
    </location>
</feature>
<accession>A0ABR3A0C6</accession>
<feature type="compositionally biased region" description="Polar residues" evidence="1">
    <location>
        <begin position="250"/>
        <end position="276"/>
    </location>
</feature>
<feature type="compositionally biased region" description="Low complexity" evidence="1">
    <location>
        <begin position="278"/>
        <end position="317"/>
    </location>
</feature>
<feature type="region of interest" description="Disordered" evidence="1">
    <location>
        <begin position="1"/>
        <end position="52"/>
    </location>
</feature>
<sequence>MLSLQPLSSTSSTLPLSSTLPPSYTQATISPTTSLPASDRAPDPIPTPNASQEALPVVRAPKFFTLVPDTQQQSIVQQTRDEHRELALATKATQKTLCSSVLVCFWTSEEKPYPVEIQVPESLSAEGLTISRTFLDAARVCEDQFEYYRPQVRTWITAHAPLALDTSRMLKMDGTTTLLMRKVGIKECEGLQDYIRESTGPGINPGGSRLVNPPSLQQRRRELRDDLVQDEIQQAALLRPKSRCHRHTPTPCSTRDLTSHSPSRIPPQYSQSQSPLHDSLCSSQDSTSSSQSSSRGRSCSPLRNNSRSPSNRSRSSPPTRPPSSLQRLGSRHQTPPPPVAQKRSKISPLSSRFTASPSPNGSTLEFAPNKRARLVTAAQQRGYTSATKWPAEYFARDIIDFYREMGDNEDSVKRLFNEHFPLVTAYPRALVYSHHFRWKDAPQDLLDELYTAVPFSGPCDDGDAQWKRLMKVVPDRYQALQHTRRKIKRELDQLDQLAAVAHQWKSQPKKSRKGGKVQLVEGNTLLDELSSSSLGSDDSVVREVRRRR</sequence>
<evidence type="ECO:0000313" key="2">
    <source>
        <dbReference type="EMBL" id="KAL0066766.1"/>
    </source>
</evidence>
<feature type="compositionally biased region" description="Basic and acidic residues" evidence="1">
    <location>
        <begin position="539"/>
        <end position="548"/>
    </location>
</feature>
<comment type="caution">
    <text evidence="2">The sequence shown here is derived from an EMBL/GenBank/DDBJ whole genome shotgun (WGS) entry which is preliminary data.</text>
</comment>
<dbReference type="EMBL" id="JBBXMP010000032">
    <property type="protein sequence ID" value="KAL0066766.1"/>
    <property type="molecule type" value="Genomic_DNA"/>
</dbReference>
<feature type="region of interest" description="Disordered" evidence="1">
    <location>
        <begin position="197"/>
        <end position="221"/>
    </location>
</feature>
<organism evidence="2 3">
    <name type="scientific">Marasmius tenuissimus</name>
    <dbReference type="NCBI Taxonomy" id="585030"/>
    <lineage>
        <taxon>Eukaryota</taxon>
        <taxon>Fungi</taxon>
        <taxon>Dikarya</taxon>
        <taxon>Basidiomycota</taxon>
        <taxon>Agaricomycotina</taxon>
        <taxon>Agaricomycetes</taxon>
        <taxon>Agaricomycetidae</taxon>
        <taxon>Agaricales</taxon>
        <taxon>Marasmiineae</taxon>
        <taxon>Marasmiaceae</taxon>
        <taxon>Marasmius</taxon>
    </lineage>
</organism>
<keyword evidence="3" id="KW-1185">Reference proteome</keyword>
<feature type="region of interest" description="Disordered" evidence="1">
    <location>
        <begin position="529"/>
        <end position="548"/>
    </location>
</feature>
<feature type="compositionally biased region" description="Polar residues" evidence="1">
    <location>
        <begin position="24"/>
        <end position="36"/>
    </location>
</feature>
<reference evidence="2 3" key="1">
    <citation type="submission" date="2024-05" db="EMBL/GenBank/DDBJ databases">
        <title>A draft genome resource for the thread blight pathogen Marasmius tenuissimus strain MS-2.</title>
        <authorList>
            <person name="Yulfo-Soto G.E."/>
            <person name="Baruah I.K."/>
            <person name="Amoako-Attah I."/>
            <person name="Bukari Y."/>
            <person name="Meinhardt L.W."/>
            <person name="Bailey B.A."/>
            <person name="Cohen S.P."/>
        </authorList>
    </citation>
    <scope>NUCLEOTIDE SEQUENCE [LARGE SCALE GENOMIC DNA]</scope>
    <source>
        <strain evidence="2 3">MS-2</strain>
    </source>
</reference>
<dbReference type="Proteomes" id="UP001437256">
    <property type="component" value="Unassembled WGS sequence"/>
</dbReference>
<feature type="compositionally biased region" description="Low complexity" evidence="1">
    <location>
        <begin position="529"/>
        <end position="538"/>
    </location>
</feature>
<evidence type="ECO:0000313" key="3">
    <source>
        <dbReference type="Proteomes" id="UP001437256"/>
    </source>
</evidence>